<reference evidence="3" key="1">
    <citation type="submission" date="2016-04" db="EMBL/GenBank/DDBJ databases">
        <title>Cephalotus genome sequencing.</title>
        <authorList>
            <person name="Fukushima K."/>
            <person name="Hasebe M."/>
            <person name="Fang X."/>
        </authorList>
    </citation>
    <scope>NUCLEOTIDE SEQUENCE [LARGE SCALE GENOMIC DNA]</scope>
    <source>
        <strain evidence="3">cv. St1</strain>
    </source>
</reference>
<gene>
    <name evidence="2" type="ORF">CFOL_v3_14992</name>
</gene>
<sequence length="91" mass="10297">NGSLPFQYPRLTKENFDNWAIRMKAILGAQSAWEVVNKGIERLQEGATLNQVQRDALEKSRKKDQHALSIIHQGLDDAMFEKVANATTSKE</sequence>
<protein>
    <submittedName>
        <fullName evidence="2">DUF4219 domain-containing protein</fullName>
    </submittedName>
</protein>
<dbReference type="AlphaFoldDB" id="A0A1Q3BUE3"/>
<feature type="non-terminal residue" evidence="2">
    <location>
        <position position="1"/>
    </location>
</feature>
<keyword evidence="3" id="KW-1185">Reference proteome</keyword>
<dbReference type="EMBL" id="BDDD01000919">
    <property type="protein sequence ID" value="GAV71498.1"/>
    <property type="molecule type" value="Genomic_DNA"/>
</dbReference>
<evidence type="ECO:0000259" key="1">
    <source>
        <dbReference type="Pfam" id="PF13961"/>
    </source>
</evidence>
<feature type="domain" description="DUF4219" evidence="1">
    <location>
        <begin position="11"/>
        <end position="37"/>
    </location>
</feature>
<accession>A0A1Q3BUE3</accession>
<evidence type="ECO:0000313" key="3">
    <source>
        <dbReference type="Proteomes" id="UP000187406"/>
    </source>
</evidence>
<dbReference type="InterPro" id="IPR025314">
    <property type="entry name" value="DUF4219"/>
</dbReference>
<organism evidence="2 3">
    <name type="scientific">Cephalotus follicularis</name>
    <name type="common">Albany pitcher plant</name>
    <dbReference type="NCBI Taxonomy" id="3775"/>
    <lineage>
        <taxon>Eukaryota</taxon>
        <taxon>Viridiplantae</taxon>
        <taxon>Streptophyta</taxon>
        <taxon>Embryophyta</taxon>
        <taxon>Tracheophyta</taxon>
        <taxon>Spermatophyta</taxon>
        <taxon>Magnoliopsida</taxon>
        <taxon>eudicotyledons</taxon>
        <taxon>Gunneridae</taxon>
        <taxon>Pentapetalae</taxon>
        <taxon>rosids</taxon>
        <taxon>fabids</taxon>
        <taxon>Oxalidales</taxon>
        <taxon>Cephalotaceae</taxon>
        <taxon>Cephalotus</taxon>
    </lineage>
</organism>
<name>A0A1Q3BUE3_CEPFO</name>
<proteinExistence type="predicted"/>
<feature type="non-terminal residue" evidence="2">
    <location>
        <position position="91"/>
    </location>
</feature>
<evidence type="ECO:0000313" key="2">
    <source>
        <dbReference type="EMBL" id="GAV71498.1"/>
    </source>
</evidence>
<dbReference type="Proteomes" id="UP000187406">
    <property type="component" value="Unassembled WGS sequence"/>
</dbReference>
<dbReference type="PANTHER" id="PTHR35317">
    <property type="entry name" value="OS04G0629600 PROTEIN"/>
    <property type="match status" value="1"/>
</dbReference>
<comment type="caution">
    <text evidence="2">The sequence shown here is derived from an EMBL/GenBank/DDBJ whole genome shotgun (WGS) entry which is preliminary data.</text>
</comment>
<dbReference type="InParanoid" id="A0A1Q3BUE3"/>
<dbReference type="PANTHER" id="PTHR35317:SF28">
    <property type="entry name" value="ZINC FINGER, CCHC-TYPE, RIBONUCLEASE H-LIKE DOMAIN, GAG-PRE-INTEGRASE DOMAIN PROTEIN-RELATED"/>
    <property type="match status" value="1"/>
</dbReference>
<dbReference type="OrthoDB" id="8063676at2759"/>
<dbReference type="Pfam" id="PF13961">
    <property type="entry name" value="DUF4219"/>
    <property type="match status" value="1"/>
</dbReference>